<dbReference type="Proteomes" id="UP000273119">
    <property type="component" value="Unassembled WGS sequence"/>
</dbReference>
<proteinExistence type="predicted"/>
<keyword evidence="4" id="KW-1185">Reference proteome</keyword>
<organism evidence="3 4">
    <name type="scientific">Galactobacter caseinivorans</name>
    <dbReference type="NCBI Taxonomy" id="2676123"/>
    <lineage>
        <taxon>Bacteria</taxon>
        <taxon>Bacillati</taxon>
        <taxon>Actinomycetota</taxon>
        <taxon>Actinomycetes</taxon>
        <taxon>Micrococcales</taxon>
        <taxon>Micrococcaceae</taxon>
        <taxon>Galactobacter</taxon>
    </lineage>
</organism>
<evidence type="ECO:0000313" key="4">
    <source>
        <dbReference type="Proteomes" id="UP000273119"/>
    </source>
</evidence>
<accession>A0A496PH76</accession>
<evidence type="ECO:0000313" key="3">
    <source>
        <dbReference type="EMBL" id="RKW69819.1"/>
    </source>
</evidence>
<gene>
    <name evidence="3" type="ORF">DWQ67_10050</name>
</gene>
<reference evidence="3 4" key="1">
    <citation type="submission" date="2018-07" db="EMBL/GenBank/DDBJ databases">
        <title>Arthrobacter sp. nov., isolated from raw cow's milk with high bacterial count.</title>
        <authorList>
            <person name="Hahne J."/>
            <person name="Isele D."/>
            <person name="Lipski A."/>
        </authorList>
    </citation>
    <scope>NUCLEOTIDE SEQUENCE [LARGE SCALE GENOMIC DNA]</scope>
    <source>
        <strain evidence="3 4">JZ R-183</strain>
    </source>
</reference>
<dbReference type="AlphaFoldDB" id="A0A496PH76"/>
<feature type="transmembrane region" description="Helical" evidence="2">
    <location>
        <begin position="66"/>
        <end position="85"/>
    </location>
</feature>
<protein>
    <submittedName>
        <fullName evidence="3">Uncharacterized protein</fullName>
    </submittedName>
</protein>
<sequence>MWRTWTWVAWFLALFIPFHSVFFDAGWESLVLWVFSPILVPGFALLNLLPRFVLRRRGHMNTPLPIATILPVHWALVFTAVLSLGGTTDAGDLPSGLSLLVGQPLWPDVEESITLVCAIGALSMWLAMVILSFILKPSTRWRGRVLAPALAWSTAVSLIVAAPFVAATLTSYVPDGSGIPLRDAKARSALEESELASKRGIDTHQELVRVRQKLAPNESDMDPLYPEGTYGSDSNDSYRISQSFTSPTPLHTDEPGFAAMLHELGYSPEGYYWQNASGQRLRATNADDGRTNIEIMSPWWWGDSEIASDATLALRKSGQVGATAP</sequence>
<evidence type="ECO:0000256" key="2">
    <source>
        <dbReference type="SAM" id="Phobius"/>
    </source>
</evidence>
<name>A0A496PH76_9MICC</name>
<keyword evidence="2" id="KW-0812">Transmembrane</keyword>
<feature type="transmembrane region" description="Helical" evidence="2">
    <location>
        <begin position="147"/>
        <end position="173"/>
    </location>
</feature>
<evidence type="ECO:0000256" key="1">
    <source>
        <dbReference type="SAM" id="MobiDB-lite"/>
    </source>
</evidence>
<keyword evidence="2" id="KW-1133">Transmembrane helix</keyword>
<keyword evidence="2" id="KW-0472">Membrane</keyword>
<comment type="caution">
    <text evidence="3">The sequence shown here is derived from an EMBL/GenBank/DDBJ whole genome shotgun (WGS) entry which is preliminary data.</text>
</comment>
<feature type="region of interest" description="Disordered" evidence="1">
    <location>
        <begin position="218"/>
        <end position="238"/>
    </location>
</feature>
<feature type="transmembrane region" description="Helical" evidence="2">
    <location>
        <begin position="113"/>
        <end position="135"/>
    </location>
</feature>
<dbReference type="EMBL" id="QQXL01000006">
    <property type="protein sequence ID" value="RKW69819.1"/>
    <property type="molecule type" value="Genomic_DNA"/>
</dbReference>
<feature type="transmembrane region" description="Helical" evidence="2">
    <location>
        <begin position="30"/>
        <end position="54"/>
    </location>
</feature>